<reference evidence="1 2" key="1">
    <citation type="submission" date="2019-07" db="EMBL/GenBank/DDBJ databases">
        <title>Full genome sequence of Devosia sp. Gsoil 520.</title>
        <authorList>
            <person name="Im W.-T."/>
        </authorList>
    </citation>
    <scope>NUCLEOTIDE SEQUENCE [LARGE SCALE GENOMIC DNA]</scope>
    <source>
        <strain evidence="1 2">Gsoil 520</strain>
    </source>
</reference>
<keyword evidence="2" id="KW-1185">Reference proteome</keyword>
<dbReference type="Proteomes" id="UP000315364">
    <property type="component" value="Chromosome"/>
</dbReference>
<evidence type="ECO:0000313" key="1">
    <source>
        <dbReference type="EMBL" id="QDZ10545.1"/>
    </source>
</evidence>
<dbReference type="KEGG" id="dea:FPZ08_07145"/>
<accession>A0A5B8LS29</accession>
<sequence length="106" mass="11190">MTSRKSAQPVEVAAPAIPADESFGNAINAQRDAAIVEEQVLASRKAALVGQFERDLARLHAGFDVSIASLDDQLNRQVNIITAADAALMALTEARKTSNIVAMAAE</sequence>
<organism evidence="1 2">
    <name type="scientific">Devosia ginsengisoli</name>
    <dbReference type="NCBI Taxonomy" id="400770"/>
    <lineage>
        <taxon>Bacteria</taxon>
        <taxon>Pseudomonadati</taxon>
        <taxon>Pseudomonadota</taxon>
        <taxon>Alphaproteobacteria</taxon>
        <taxon>Hyphomicrobiales</taxon>
        <taxon>Devosiaceae</taxon>
        <taxon>Devosia</taxon>
    </lineage>
</organism>
<evidence type="ECO:0000313" key="2">
    <source>
        <dbReference type="Proteomes" id="UP000315364"/>
    </source>
</evidence>
<dbReference type="AlphaFoldDB" id="A0A5B8LS29"/>
<dbReference type="EMBL" id="CP042304">
    <property type="protein sequence ID" value="QDZ10545.1"/>
    <property type="molecule type" value="Genomic_DNA"/>
</dbReference>
<name>A0A5B8LS29_9HYPH</name>
<dbReference type="RefSeq" id="WP_146289332.1">
    <property type="nucleotide sequence ID" value="NZ_CP042304.1"/>
</dbReference>
<protein>
    <submittedName>
        <fullName evidence="1">Uncharacterized protein</fullName>
    </submittedName>
</protein>
<proteinExistence type="predicted"/>
<gene>
    <name evidence="1" type="ORF">FPZ08_07145</name>
</gene>